<dbReference type="EMBL" id="LK052941">
    <property type="protein sequence ID" value="CDR41791.1"/>
    <property type="molecule type" value="Genomic_DNA"/>
</dbReference>
<evidence type="ECO:0000256" key="5">
    <source>
        <dbReference type="ARBA" id="ARBA00012814"/>
    </source>
</evidence>
<dbReference type="GO" id="GO:0004826">
    <property type="term" value="F:phenylalanine-tRNA ligase activity"/>
    <property type="evidence" value="ECO:0007669"/>
    <property type="project" value="UniProtKB-EC"/>
</dbReference>
<evidence type="ECO:0000256" key="9">
    <source>
        <dbReference type="ARBA" id="ARBA00022741"/>
    </source>
</evidence>
<organism evidence="18">
    <name type="scientific">Rhodotorula toruloides</name>
    <name type="common">Yeast</name>
    <name type="synonym">Rhodosporidium toruloides</name>
    <dbReference type="NCBI Taxonomy" id="5286"/>
    <lineage>
        <taxon>Eukaryota</taxon>
        <taxon>Fungi</taxon>
        <taxon>Dikarya</taxon>
        <taxon>Basidiomycota</taxon>
        <taxon>Pucciniomycotina</taxon>
        <taxon>Microbotryomycetes</taxon>
        <taxon>Sporidiobolales</taxon>
        <taxon>Sporidiobolaceae</taxon>
        <taxon>Rhodotorula</taxon>
    </lineage>
</organism>
<dbReference type="InterPro" id="IPR005146">
    <property type="entry name" value="B3/B4_tRNA-bd"/>
</dbReference>
<keyword evidence="13" id="KW-0030">Aminoacyl-tRNA synthetase</keyword>
<evidence type="ECO:0000256" key="4">
    <source>
        <dbReference type="ARBA" id="ARBA00011209"/>
    </source>
</evidence>
<dbReference type="SUPFAM" id="SSF46955">
    <property type="entry name" value="Putative DNA-binding domain"/>
    <property type="match status" value="2"/>
</dbReference>
<name>A0A061AX44_RHOTO</name>
<dbReference type="OrthoDB" id="1698572at2759"/>
<feature type="domain" description="B5" evidence="17">
    <location>
        <begin position="300"/>
        <end position="394"/>
    </location>
</feature>
<keyword evidence="9" id="KW-0547">Nucleotide-binding</keyword>
<dbReference type="InterPro" id="IPR040659">
    <property type="entry name" value="PhetRS_B1"/>
</dbReference>
<dbReference type="NCBIfam" id="TIGR00471">
    <property type="entry name" value="pheT_arch"/>
    <property type="match status" value="1"/>
</dbReference>
<keyword evidence="8" id="KW-0479">Metal-binding</keyword>
<dbReference type="SMART" id="SM00873">
    <property type="entry name" value="B3_4"/>
    <property type="match status" value="1"/>
</dbReference>
<dbReference type="Gene3D" id="3.30.930.10">
    <property type="entry name" value="Bira Bifunctional Protein, Domain 2"/>
    <property type="match status" value="2"/>
</dbReference>
<evidence type="ECO:0000256" key="3">
    <source>
        <dbReference type="ARBA" id="ARBA00007438"/>
    </source>
</evidence>
<evidence type="ECO:0000256" key="15">
    <source>
        <dbReference type="ARBA" id="ARBA00049255"/>
    </source>
</evidence>
<dbReference type="FunFam" id="3.50.40.10:FF:000002">
    <property type="entry name" value="phenylalanine--tRNA ligase beta subunit"/>
    <property type="match status" value="1"/>
</dbReference>
<dbReference type="CDD" id="cd00769">
    <property type="entry name" value="PheRS_beta_core"/>
    <property type="match status" value="1"/>
</dbReference>
<dbReference type="InterPro" id="IPR005147">
    <property type="entry name" value="tRNA_synthase_B5-dom"/>
</dbReference>
<comment type="subcellular location">
    <subcellularLocation>
        <location evidence="2">Cytoplasm</location>
    </subcellularLocation>
</comment>
<dbReference type="SUPFAM" id="SSF55681">
    <property type="entry name" value="Class II aaRS and biotin synthetases"/>
    <property type="match status" value="1"/>
</dbReference>
<evidence type="ECO:0000256" key="10">
    <source>
        <dbReference type="ARBA" id="ARBA00022840"/>
    </source>
</evidence>
<dbReference type="Pfam" id="PF17759">
    <property type="entry name" value="tRNA_synthFbeta"/>
    <property type="match status" value="1"/>
</dbReference>
<feature type="region of interest" description="Disordered" evidence="16">
    <location>
        <begin position="594"/>
        <end position="627"/>
    </location>
</feature>
<evidence type="ECO:0000256" key="8">
    <source>
        <dbReference type="ARBA" id="ARBA00022723"/>
    </source>
</evidence>
<evidence type="ECO:0000256" key="16">
    <source>
        <dbReference type="SAM" id="MobiDB-lite"/>
    </source>
</evidence>
<dbReference type="InterPro" id="IPR004531">
    <property type="entry name" value="Phe-tRNA-synth_IIc_bsu_arc_euk"/>
</dbReference>
<evidence type="ECO:0000256" key="11">
    <source>
        <dbReference type="ARBA" id="ARBA00022842"/>
    </source>
</evidence>
<sequence length="692" mass="77010">MPTVTVDRVEFFRRLGREYTTKEFDELLFQYGLELDEDTTTDPDHPAGEPHQLKIEVPANRYDLLCIEGIARALKLYLSPDSGVPTYALKHAPAGEARTVRVKAETSQIRPYFASAILRNVKFDKLNYASFIDLQDKLHQNLARRRTLVAIGTHDLDKIAPGDITYEALPPKEIKFAPLNKTQEYTAEEMMALYKEDKHLSRYLHIVEDSPVYPIIYDSSRQVLSMPPIINSDHTKITLDTKNVFIDVTATDQTKLDIVVDMIVTMFSEYCSEPFIIEPVNVVYEQGCTGGPRTVLSPPLTSRPFVARASYINSCTGLKLSRDEIIVQLRKMGHAANTPDNHPNFSPLNAQASLQIAPEDEIHVYVPPTRPDILHECDIMEEVAIAYGFDNLKKTFPHTNTVAKPFPINKLSDILRRLCSEASWTEVLPLILCSHEENFKFLNRKDPGDLAVVLANPKTIEYQIVRTSLLPGMLKSVRENRKHTLPLRIFEVSDVVVKDPQEERQARNVRRLGAVFCGRKAGFEVVHGLLDRLMLGLGIKNLVTESSSSEAGYYIKASEDATYFPGRSADIYYRPGTAGEVHAVLAPTASTHLEDAQAAPASTPPQAPTSTLAPSQPAKKVEQDDSAKKGALDTIKDALASALPSVATKAASKTTVRDIKIGSLGILHPSVLKAYELDYPCSSLEFDVEPFL</sequence>
<dbReference type="AlphaFoldDB" id="A0A061AX44"/>
<dbReference type="EC" id="6.1.1.20" evidence="5"/>
<keyword evidence="12" id="KW-0648">Protein biosynthesis</keyword>
<evidence type="ECO:0000256" key="7">
    <source>
        <dbReference type="ARBA" id="ARBA00022598"/>
    </source>
</evidence>
<accession>A0A061AX44</accession>
<dbReference type="InterPro" id="IPR045864">
    <property type="entry name" value="aa-tRNA-synth_II/BPL/LPL"/>
</dbReference>
<keyword evidence="10" id="KW-0067">ATP-binding</keyword>
<dbReference type="GO" id="GO:0009328">
    <property type="term" value="C:phenylalanine-tRNA ligase complex"/>
    <property type="evidence" value="ECO:0007669"/>
    <property type="project" value="TreeGrafter"/>
</dbReference>
<dbReference type="InterPro" id="IPR009061">
    <property type="entry name" value="DNA-bd_dom_put_sf"/>
</dbReference>
<evidence type="ECO:0000256" key="13">
    <source>
        <dbReference type="ARBA" id="ARBA00023146"/>
    </source>
</evidence>
<dbReference type="Pfam" id="PF03484">
    <property type="entry name" value="B5"/>
    <property type="match status" value="1"/>
</dbReference>
<dbReference type="PANTHER" id="PTHR10947">
    <property type="entry name" value="PHENYLALANYL-TRNA SYNTHETASE BETA CHAIN AND LEUCINE-RICH REPEAT-CONTAINING PROTEIN 47"/>
    <property type="match status" value="1"/>
</dbReference>
<comment type="similarity">
    <text evidence="3">Belongs to the phenylalanyl-tRNA synthetase beta subunit family. Type 2 subfamily.</text>
</comment>
<protein>
    <recommendedName>
        <fullName evidence="5">phenylalanine--tRNA ligase</fullName>
        <ecNumber evidence="5">6.1.1.20</ecNumber>
    </recommendedName>
    <alternativeName>
        <fullName evidence="14">Phenylalanyl-tRNA synthetase beta subunit</fullName>
    </alternativeName>
</protein>
<dbReference type="Gene3D" id="3.30.56.10">
    <property type="match status" value="2"/>
</dbReference>
<dbReference type="GO" id="GO:0005524">
    <property type="term" value="F:ATP binding"/>
    <property type="evidence" value="ECO:0007669"/>
    <property type="project" value="UniProtKB-KW"/>
</dbReference>
<keyword evidence="11" id="KW-0460">Magnesium</keyword>
<keyword evidence="7" id="KW-0436">Ligase</keyword>
<dbReference type="PANTHER" id="PTHR10947:SF0">
    <property type="entry name" value="PHENYLALANINE--TRNA LIGASE BETA SUBUNIT"/>
    <property type="match status" value="1"/>
</dbReference>
<comment type="cofactor">
    <cofactor evidence="1">
        <name>Mg(2+)</name>
        <dbReference type="ChEBI" id="CHEBI:18420"/>
    </cofactor>
</comment>
<keyword evidence="6" id="KW-0963">Cytoplasm</keyword>
<evidence type="ECO:0000259" key="17">
    <source>
        <dbReference type="PROSITE" id="PS51483"/>
    </source>
</evidence>
<dbReference type="SUPFAM" id="SSF56037">
    <property type="entry name" value="PheT/TilS domain"/>
    <property type="match status" value="1"/>
</dbReference>
<dbReference type="InterPro" id="IPR020825">
    <property type="entry name" value="Phe-tRNA_synthase-like_B3/B4"/>
</dbReference>
<dbReference type="InterPro" id="IPR041616">
    <property type="entry name" value="PheRS_beta_core"/>
</dbReference>
<comment type="catalytic activity">
    <reaction evidence="15">
        <text>tRNA(Phe) + L-phenylalanine + ATP = L-phenylalanyl-tRNA(Phe) + AMP + diphosphate + H(+)</text>
        <dbReference type="Rhea" id="RHEA:19413"/>
        <dbReference type="Rhea" id="RHEA-COMP:9668"/>
        <dbReference type="Rhea" id="RHEA-COMP:9699"/>
        <dbReference type="ChEBI" id="CHEBI:15378"/>
        <dbReference type="ChEBI" id="CHEBI:30616"/>
        <dbReference type="ChEBI" id="CHEBI:33019"/>
        <dbReference type="ChEBI" id="CHEBI:58095"/>
        <dbReference type="ChEBI" id="CHEBI:78442"/>
        <dbReference type="ChEBI" id="CHEBI:78531"/>
        <dbReference type="ChEBI" id="CHEBI:456215"/>
        <dbReference type="EC" id="6.1.1.20"/>
    </reaction>
</comment>
<proteinExistence type="inferred from homology"/>
<dbReference type="SMART" id="SM00874">
    <property type="entry name" value="B5"/>
    <property type="match status" value="1"/>
</dbReference>
<evidence type="ECO:0000256" key="2">
    <source>
        <dbReference type="ARBA" id="ARBA00004496"/>
    </source>
</evidence>
<evidence type="ECO:0000256" key="6">
    <source>
        <dbReference type="ARBA" id="ARBA00022490"/>
    </source>
</evidence>
<dbReference type="Gene3D" id="3.50.40.10">
    <property type="entry name" value="Phenylalanyl-trna Synthetase, Chain B, domain 3"/>
    <property type="match status" value="1"/>
</dbReference>
<dbReference type="Pfam" id="PF03483">
    <property type="entry name" value="B3_4"/>
    <property type="match status" value="1"/>
</dbReference>
<evidence type="ECO:0000256" key="12">
    <source>
        <dbReference type="ARBA" id="ARBA00022917"/>
    </source>
</evidence>
<dbReference type="PROSITE" id="PS51483">
    <property type="entry name" value="B5"/>
    <property type="match status" value="1"/>
</dbReference>
<dbReference type="GO" id="GO:0006432">
    <property type="term" value="P:phenylalanyl-tRNA aminoacylation"/>
    <property type="evidence" value="ECO:0007669"/>
    <property type="project" value="InterPro"/>
</dbReference>
<evidence type="ECO:0000256" key="1">
    <source>
        <dbReference type="ARBA" id="ARBA00001946"/>
    </source>
</evidence>
<gene>
    <name evidence="18" type="ORF">RHTO0S_06e06414g</name>
</gene>
<evidence type="ECO:0000256" key="14">
    <source>
        <dbReference type="ARBA" id="ARBA00033189"/>
    </source>
</evidence>
<evidence type="ECO:0000313" key="18">
    <source>
        <dbReference type="EMBL" id="CDR41791.1"/>
    </source>
</evidence>
<dbReference type="InterPro" id="IPR045060">
    <property type="entry name" value="Phe-tRNA-ligase_IIc_bsu"/>
</dbReference>
<reference evidence="18" key="1">
    <citation type="journal article" date="2014" name="Genome Announc.">
        <title>Draft genome sequence of Rhodosporidium toruloides CECT1137, an oleaginous yeast of biotechnological interest.</title>
        <authorList>
            <person name="Morin N."/>
            <person name="Calcas X."/>
            <person name="Devillers H."/>
            <person name="Durrens P."/>
            <person name="Sherman D.J."/>
            <person name="Nicaud J.-M."/>
            <person name="Neuveglise C."/>
        </authorList>
    </citation>
    <scope>NUCLEOTIDE SEQUENCE</scope>
    <source>
        <strain evidence="18">CECT1137</strain>
    </source>
</reference>
<dbReference type="GO" id="GO:0003723">
    <property type="term" value="F:RNA binding"/>
    <property type="evidence" value="ECO:0007669"/>
    <property type="project" value="InterPro"/>
</dbReference>
<dbReference type="Pfam" id="PF18262">
    <property type="entry name" value="PhetRS_B1"/>
    <property type="match status" value="1"/>
</dbReference>
<comment type="subunit">
    <text evidence="4">Tetramer of two alpha and two beta subunits.</text>
</comment>
<dbReference type="GO" id="GO:0000287">
    <property type="term" value="F:magnesium ion binding"/>
    <property type="evidence" value="ECO:0007669"/>
    <property type="project" value="InterPro"/>
</dbReference>